<feature type="compositionally biased region" description="Low complexity" evidence="7">
    <location>
        <begin position="88"/>
        <end position="102"/>
    </location>
</feature>
<evidence type="ECO:0000256" key="4">
    <source>
        <dbReference type="ARBA" id="ARBA00022895"/>
    </source>
</evidence>
<evidence type="ECO:0000256" key="1">
    <source>
        <dbReference type="ARBA" id="ARBA00004123"/>
    </source>
</evidence>
<evidence type="ECO:0000313" key="9">
    <source>
        <dbReference type="EMBL" id="KAF2223788.1"/>
    </source>
</evidence>
<evidence type="ECO:0000256" key="6">
    <source>
        <dbReference type="ARBA" id="ARBA00023306"/>
    </source>
</evidence>
<keyword evidence="6" id="KW-0131">Cell cycle</keyword>
<evidence type="ECO:0000313" key="10">
    <source>
        <dbReference type="Proteomes" id="UP000799538"/>
    </source>
</evidence>
<dbReference type="EMBL" id="ML992506">
    <property type="protein sequence ID" value="KAF2223788.1"/>
    <property type="molecule type" value="Genomic_DNA"/>
</dbReference>
<dbReference type="PANTHER" id="PTHR22928:SF3">
    <property type="entry name" value="TELOMERE-ASSOCIATED PROTEIN RIF1"/>
    <property type="match status" value="1"/>
</dbReference>
<gene>
    <name evidence="9" type="ORF">BDZ85DRAFT_249660</name>
</gene>
<dbReference type="GO" id="GO:0000723">
    <property type="term" value="P:telomere maintenance"/>
    <property type="evidence" value="ECO:0007669"/>
    <property type="project" value="TreeGrafter"/>
</dbReference>
<keyword evidence="3" id="KW-0158">Chromosome</keyword>
<feature type="compositionally biased region" description="Low complexity" evidence="7">
    <location>
        <begin position="1561"/>
        <end position="1578"/>
    </location>
</feature>
<keyword evidence="5" id="KW-0539">Nucleus</keyword>
<dbReference type="Pfam" id="PF12231">
    <property type="entry name" value="Rif1_N"/>
    <property type="match status" value="1"/>
</dbReference>
<keyword evidence="4" id="KW-0779">Telomere</keyword>
<feature type="region of interest" description="Disordered" evidence="7">
    <location>
        <begin position="40"/>
        <end position="59"/>
    </location>
</feature>
<dbReference type="SUPFAM" id="SSF48371">
    <property type="entry name" value="ARM repeat"/>
    <property type="match status" value="1"/>
</dbReference>
<evidence type="ECO:0000256" key="2">
    <source>
        <dbReference type="ARBA" id="ARBA00004574"/>
    </source>
</evidence>
<reference evidence="10" key="1">
    <citation type="journal article" date="2020" name="Stud. Mycol.">
        <title>101 Dothideomycetes genomes: A test case for predicting lifestyles and emergence of pathogens.</title>
        <authorList>
            <person name="Haridas S."/>
            <person name="Albert R."/>
            <person name="Binder M."/>
            <person name="Bloem J."/>
            <person name="LaButti K."/>
            <person name="Salamov A."/>
            <person name="Andreopoulos B."/>
            <person name="Baker S."/>
            <person name="Barry K."/>
            <person name="Bills G."/>
            <person name="Bluhm B."/>
            <person name="Cannon C."/>
            <person name="Castanera R."/>
            <person name="Culley D."/>
            <person name="Daum C."/>
            <person name="Ezra D."/>
            <person name="Gonzalez J."/>
            <person name="Henrissat B."/>
            <person name="Kuo A."/>
            <person name="Liang C."/>
            <person name="Lipzen A."/>
            <person name="Lutzoni F."/>
            <person name="Magnuson J."/>
            <person name="Mondo S."/>
            <person name="Nolan M."/>
            <person name="Ohm R."/>
            <person name="Pangilinan J."/>
            <person name="Park H.-J."/>
            <person name="Ramirez L."/>
            <person name="Alfaro M."/>
            <person name="Sun H."/>
            <person name="Tritt A."/>
            <person name="Yoshinaga Y."/>
            <person name="Zwiers L.-H."/>
            <person name="Turgeon B."/>
            <person name="Goodwin S."/>
            <person name="Spatafora J."/>
            <person name="Crous P."/>
            <person name="Grigoriev I."/>
        </authorList>
    </citation>
    <scope>NUCLEOTIDE SEQUENCE [LARGE SCALE GENOMIC DNA]</scope>
    <source>
        <strain evidence="10">CECT 20119</strain>
    </source>
</reference>
<dbReference type="InterPro" id="IPR022031">
    <property type="entry name" value="Rif1_N"/>
</dbReference>
<dbReference type="OrthoDB" id="1659429at2759"/>
<dbReference type="Proteomes" id="UP000799538">
    <property type="component" value="Unassembled WGS sequence"/>
</dbReference>
<protein>
    <submittedName>
        <fullName evidence="9">Rap1-interacting factor 1 N terminal-domain-containing protein</fullName>
    </submittedName>
</protein>
<dbReference type="GO" id="GO:0000781">
    <property type="term" value="C:chromosome, telomeric region"/>
    <property type="evidence" value="ECO:0007669"/>
    <property type="project" value="UniProtKB-SubCell"/>
</dbReference>
<sequence>MSQSDVCDSRCSAPATKVLHVAVQMQCATCGHDMTIASSGVSGCDLRPPTPPRDNTSDIDDALSFLTVDYSLDKPSSTFVCDTTGIETPPKSSPSTTTSSSRQTKKVEFKAYTLQHEGPSPKKDSAQLRPLPHIRDAKPLRSILKPGFCSTPTPEEGSSPGRGYFSPKEPLSIPKMLTSVVQALGTQDPMLRLDGYMTLNNALKAHDDFPGEAELREKVPRILQYAIRDLKAETTSPQSKNIQTQALNLVNVLFSKPNLTSDVSADSRMALLDLALSTFGQEPVNKAVANRFLYLLATPEFRAKGLNQQKGDMLVSQLSTIHQRISGNSVVAARLAVYQRLIIQIPQIMLLRMSDWVEHVFHGCLSSNEDICKRAIQCGMEAGLVLGTHFTATKYVVDLFASETDNDGFFGEYFVARLTDMATNRAQSIYAPQVWSVVIMFFRNKRYPISQWRVLKNWLLVVQRCLNSADAQTKYQALIAWNRLVFVTGLDYAPINPPERLLNMLKIPFAVALDAKAASDKAGPGSRKATLAGYTNLLYYALRPTLPFDRLDFFWDFYVKDLVPKMLKYGGMDGRYANRMLKALFNGPSRAWSADRALLQEPVDPDELCRLDVQWLRSRSHKILETLESHFGASLCIPLEQSSAYQSSWTSLVSGIAEASAQEVRASMETRVALAHLMNFFAKLWSTSHRWVKGNSPVAFITRFGDMVLAAIDAFGPLAFLQDNIAIDQSERAEPAPTPSIRLSKNQNSLQSPFVFLWKLFISASDSLNEPTTIAQTANAVLYKVFEGQTSNMSRLILLRQCTIITTSASSPTSDGELRLHMIDLVLATTSNVIRSQGDTSDTQIRLAQLSRVSVAILKACLPFLESEDILASWTRTFESLENHLHRAVGGLAVNLGPIDALAETLKLDKHTVSSTVKLQLASLMLRKFSWISSRQQLEKSWKLFEGSVLDSSRRQGIIDRSPDILDVAEVVCSDLCTSRDLCNAYGTRLLDAVHDCLSQCPQQFLLRTLHQLPSLLKLVRDEDRLLPSGSPLKKLWSMLLASTKALPFDSALLLDLAPVLSAGFATSHSLVVNETISYWNATFGQLSELAYPDQLANVLERVRDHVGLDLPTFPTELAPLDGQPLKLLVLEEGPVSPSQDEMETHSHTHRKKLNSSNMSESLHRRTPSRPKLPAPASQTPKSAAMPPPKLRHDNSQIEFVNVENLPSELTEDGTQGLTEHQREVKERQEEATRMFPQFSSPVPPSATKDIIRDRIAEVRAHDASGARHQTPEIDNEEHGPMDAYLGSSPSQRSAQRAQSRSSQLSSEPAIFMEEPQQEDLVGDLAEVPSSPPELAQEFETAPNDEFLFPEIAATRAAEEDSQIPATQQEPGFDLTSDDVIPPTFPDEIADETSLQDEPANSDLVRSSEFVEAPTELFEAIQDDERDSEESEVSQSEAVVASPIKREQDEDVEVDATKIEDSFVGTSDAGTTLVDPEANEQKAVDMAPVIVSGRGRKRTAPIEQVSSKRQKRGSPIKKLMSWLGGQKNIEKEESDMEDCIVVASQPIPKTPALFAMDDHQPSSQPAANSQPASSTQPSKRARGRPRKSTPAVAQQPARQWKRKSSVMSAHSLDESVISSVGSSPRKTRRTTKLQHTPVPTRSSPRNRLLRKEVSVVVSPRATDGYEPGPEPDDMVGTTPDQHLDDDDDDIITPDSQLLKEAAAARAREERLILTPKSIIGRLRNILVDVKEMGKKFVLGTQEERELNGMLFELGGEIHAAGRRNE</sequence>
<feature type="region of interest" description="Disordered" evidence="7">
    <location>
        <begin position="143"/>
        <end position="164"/>
    </location>
</feature>
<evidence type="ECO:0000256" key="3">
    <source>
        <dbReference type="ARBA" id="ARBA00022454"/>
    </source>
</evidence>
<evidence type="ECO:0000256" key="5">
    <source>
        <dbReference type="ARBA" id="ARBA00023242"/>
    </source>
</evidence>
<accession>A0A6A6GDR8</accession>
<feature type="compositionally biased region" description="Low complexity" evidence="7">
    <location>
        <begin position="1288"/>
        <end position="1307"/>
    </location>
</feature>
<feature type="region of interest" description="Disordered" evidence="7">
    <location>
        <begin position="1357"/>
        <end position="1535"/>
    </location>
</feature>
<feature type="region of interest" description="Disordered" evidence="7">
    <location>
        <begin position="1550"/>
        <end position="1645"/>
    </location>
</feature>
<name>A0A6A6GDR8_9PEZI</name>
<dbReference type="InterPro" id="IPR016024">
    <property type="entry name" value="ARM-type_fold"/>
</dbReference>
<feature type="region of interest" description="Disordered" evidence="7">
    <location>
        <begin position="81"/>
        <end position="105"/>
    </location>
</feature>
<organism evidence="9 10">
    <name type="scientific">Elsinoe ampelina</name>
    <dbReference type="NCBI Taxonomy" id="302913"/>
    <lineage>
        <taxon>Eukaryota</taxon>
        <taxon>Fungi</taxon>
        <taxon>Dikarya</taxon>
        <taxon>Ascomycota</taxon>
        <taxon>Pezizomycotina</taxon>
        <taxon>Dothideomycetes</taxon>
        <taxon>Dothideomycetidae</taxon>
        <taxon>Myriangiales</taxon>
        <taxon>Elsinoaceae</taxon>
        <taxon>Elsinoe</taxon>
    </lineage>
</organism>
<dbReference type="PANTHER" id="PTHR22928">
    <property type="entry name" value="TELOMERE-ASSOCIATED PROTEIN RIF1"/>
    <property type="match status" value="1"/>
</dbReference>
<feature type="compositionally biased region" description="Acidic residues" evidence="7">
    <location>
        <begin position="1421"/>
        <end position="1432"/>
    </location>
</feature>
<dbReference type="GO" id="GO:0005634">
    <property type="term" value="C:nucleus"/>
    <property type="evidence" value="ECO:0007669"/>
    <property type="project" value="UniProtKB-SubCell"/>
</dbReference>
<feature type="domain" description="Telomere-associated protein Rif1 N-terminal" evidence="8">
    <location>
        <begin position="190"/>
        <end position="559"/>
    </location>
</feature>
<proteinExistence type="predicted"/>
<evidence type="ECO:0000259" key="8">
    <source>
        <dbReference type="Pfam" id="PF12231"/>
    </source>
</evidence>
<feature type="compositionally biased region" description="Polar residues" evidence="7">
    <location>
        <begin position="1633"/>
        <end position="1645"/>
    </location>
</feature>
<feature type="region of interest" description="Disordered" evidence="7">
    <location>
        <begin position="1260"/>
        <end position="1309"/>
    </location>
</feature>
<keyword evidence="10" id="KW-1185">Reference proteome</keyword>
<evidence type="ECO:0000256" key="7">
    <source>
        <dbReference type="SAM" id="MobiDB-lite"/>
    </source>
</evidence>
<feature type="compositionally biased region" description="Low complexity" evidence="7">
    <location>
        <begin position="1433"/>
        <end position="1442"/>
    </location>
</feature>
<feature type="compositionally biased region" description="Basic and acidic residues" evidence="7">
    <location>
        <begin position="1260"/>
        <end position="1281"/>
    </location>
</feature>
<feature type="region of interest" description="Disordered" evidence="7">
    <location>
        <begin position="1136"/>
        <end position="1189"/>
    </location>
</feature>
<comment type="subcellular location">
    <subcellularLocation>
        <location evidence="2">Chromosome</location>
        <location evidence="2">Telomere</location>
    </subcellularLocation>
    <subcellularLocation>
        <location evidence="1">Nucleus</location>
    </subcellularLocation>
</comment>